<dbReference type="GO" id="GO:0005524">
    <property type="term" value="F:ATP binding"/>
    <property type="evidence" value="ECO:0007669"/>
    <property type="project" value="InterPro"/>
</dbReference>
<reference evidence="3" key="1">
    <citation type="submission" date="2012-11" db="EMBL/GenBank/DDBJ databases">
        <authorList>
            <person name="Lucero-Rivera Y.E."/>
            <person name="Tovar-Ramirez D."/>
        </authorList>
    </citation>
    <scope>NUCLEOTIDE SEQUENCE [LARGE SCALE GENOMIC DNA]</scope>
    <source>
        <strain evidence="3">Araruama</strain>
    </source>
</reference>
<dbReference type="SUPFAM" id="SSF52540">
    <property type="entry name" value="P-loop containing nucleoside triphosphate hydrolases"/>
    <property type="match status" value="1"/>
</dbReference>
<dbReference type="AlphaFoldDB" id="A0A1V1NTZ1"/>
<gene>
    <name evidence="2" type="ORF">OMM_13311</name>
</gene>
<dbReference type="PANTHER" id="PTHR37096:SF1">
    <property type="entry name" value="AAA+ ATPASE DOMAIN-CONTAINING PROTEIN"/>
    <property type="match status" value="1"/>
</dbReference>
<dbReference type="Gene3D" id="3.40.50.300">
    <property type="entry name" value="P-loop containing nucleotide triphosphate hydrolases"/>
    <property type="match status" value="1"/>
</dbReference>
<organism evidence="2 3">
    <name type="scientific">Candidatus Magnetoglobus multicellularis str. Araruama</name>
    <dbReference type="NCBI Taxonomy" id="890399"/>
    <lineage>
        <taxon>Bacteria</taxon>
        <taxon>Pseudomonadati</taxon>
        <taxon>Thermodesulfobacteriota</taxon>
        <taxon>Desulfobacteria</taxon>
        <taxon>Desulfobacterales</taxon>
        <taxon>Desulfobacteraceae</taxon>
        <taxon>Candidatus Magnetoglobus</taxon>
    </lineage>
</organism>
<dbReference type="Pfam" id="PF01637">
    <property type="entry name" value="ATPase_2"/>
    <property type="match status" value="1"/>
</dbReference>
<accession>A0A1V1NTZ1</accession>
<evidence type="ECO:0000313" key="3">
    <source>
        <dbReference type="Proteomes" id="UP000189670"/>
    </source>
</evidence>
<dbReference type="InterPro" id="IPR027417">
    <property type="entry name" value="P-loop_NTPase"/>
</dbReference>
<feature type="domain" description="ATPase" evidence="1">
    <location>
        <begin position="2"/>
        <end position="64"/>
    </location>
</feature>
<sequence>MNDWINRTPKDILFIYGPKSSGKTTLLMKFIELNLSDKHYNIKHFNLRKVLIANYIDFIQAFFEVDYSKSPQESNKGLNTV</sequence>
<evidence type="ECO:0000259" key="1">
    <source>
        <dbReference type="Pfam" id="PF01637"/>
    </source>
</evidence>
<dbReference type="EMBL" id="ATBP01002268">
    <property type="protein sequence ID" value="ETR66057.1"/>
    <property type="molecule type" value="Genomic_DNA"/>
</dbReference>
<dbReference type="PANTHER" id="PTHR37096">
    <property type="entry name" value="YALI0E33429P"/>
    <property type="match status" value="1"/>
</dbReference>
<dbReference type="InterPro" id="IPR011579">
    <property type="entry name" value="ATPase_dom"/>
</dbReference>
<evidence type="ECO:0000313" key="2">
    <source>
        <dbReference type="EMBL" id="ETR66057.1"/>
    </source>
</evidence>
<dbReference type="Proteomes" id="UP000189670">
    <property type="component" value="Unassembled WGS sequence"/>
</dbReference>
<name>A0A1V1NTZ1_9BACT</name>
<comment type="caution">
    <text evidence="2">The sequence shown here is derived from an EMBL/GenBank/DDBJ whole genome shotgun (WGS) entry which is preliminary data.</text>
</comment>
<protein>
    <recommendedName>
        <fullName evidence="1">ATPase domain-containing protein</fullName>
    </recommendedName>
</protein>
<proteinExistence type="predicted"/>
<dbReference type="InterPro" id="IPR051667">
    <property type="entry name" value="Archaeal_ATPase_domain"/>
</dbReference>